<dbReference type="Proteomes" id="UP000807353">
    <property type="component" value="Unassembled WGS sequence"/>
</dbReference>
<comment type="caution">
    <text evidence="1">The sequence shown here is derived from an EMBL/GenBank/DDBJ whole genome shotgun (WGS) entry which is preliminary data.</text>
</comment>
<proteinExistence type="predicted"/>
<name>A0A9P6CC81_9AGAR</name>
<accession>A0A9P6CC81</accession>
<organism evidence="1 2">
    <name type="scientific">Collybia nuda</name>
    <dbReference type="NCBI Taxonomy" id="64659"/>
    <lineage>
        <taxon>Eukaryota</taxon>
        <taxon>Fungi</taxon>
        <taxon>Dikarya</taxon>
        <taxon>Basidiomycota</taxon>
        <taxon>Agaricomycotina</taxon>
        <taxon>Agaricomycetes</taxon>
        <taxon>Agaricomycetidae</taxon>
        <taxon>Agaricales</taxon>
        <taxon>Tricholomatineae</taxon>
        <taxon>Clitocybaceae</taxon>
        <taxon>Collybia</taxon>
    </lineage>
</organism>
<dbReference type="EMBL" id="MU150510">
    <property type="protein sequence ID" value="KAF9455829.1"/>
    <property type="molecule type" value="Genomic_DNA"/>
</dbReference>
<evidence type="ECO:0000313" key="2">
    <source>
        <dbReference type="Proteomes" id="UP000807353"/>
    </source>
</evidence>
<dbReference type="AlphaFoldDB" id="A0A9P6CC81"/>
<keyword evidence="2" id="KW-1185">Reference proteome</keyword>
<feature type="non-terminal residue" evidence="1">
    <location>
        <position position="63"/>
    </location>
</feature>
<sequence length="63" mass="7104">IFRKTPEQSETGFRDGLYDEPRFGLIKGKIARPNTTTQPAVRILCSFFFFQLAASHIKGLACL</sequence>
<feature type="non-terminal residue" evidence="1">
    <location>
        <position position="1"/>
    </location>
</feature>
<gene>
    <name evidence="1" type="ORF">BDZ94DRAFT_1277153</name>
</gene>
<reference evidence="1" key="1">
    <citation type="submission" date="2020-11" db="EMBL/GenBank/DDBJ databases">
        <authorList>
            <consortium name="DOE Joint Genome Institute"/>
            <person name="Ahrendt S."/>
            <person name="Riley R."/>
            <person name="Andreopoulos W."/>
            <person name="Labutti K."/>
            <person name="Pangilinan J."/>
            <person name="Ruiz-Duenas F.J."/>
            <person name="Barrasa J.M."/>
            <person name="Sanchez-Garcia M."/>
            <person name="Camarero S."/>
            <person name="Miyauchi S."/>
            <person name="Serrano A."/>
            <person name="Linde D."/>
            <person name="Babiker R."/>
            <person name="Drula E."/>
            <person name="Ayuso-Fernandez I."/>
            <person name="Pacheco R."/>
            <person name="Padilla G."/>
            <person name="Ferreira P."/>
            <person name="Barriuso J."/>
            <person name="Kellner H."/>
            <person name="Castanera R."/>
            <person name="Alfaro M."/>
            <person name="Ramirez L."/>
            <person name="Pisabarro A.G."/>
            <person name="Kuo A."/>
            <person name="Tritt A."/>
            <person name="Lipzen A."/>
            <person name="He G."/>
            <person name="Yan M."/>
            <person name="Ng V."/>
            <person name="Cullen D."/>
            <person name="Martin F."/>
            <person name="Rosso M.-N."/>
            <person name="Henrissat B."/>
            <person name="Hibbett D."/>
            <person name="Martinez A.T."/>
            <person name="Grigoriev I.V."/>
        </authorList>
    </citation>
    <scope>NUCLEOTIDE SEQUENCE</scope>
    <source>
        <strain evidence="1">CBS 247.69</strain>
    </source>
</reference>
<evidence type="ECO:0000313" key="1">
    <source>
        <dbReference type="EMBL" id="KAF9455829.1"/>
    </source>
</evidence>
<protein>
    <submittedName>
        <fullName evidence="1">Uncharacterized protein</fullName>
    </submittedName>
</protein>